<evidence type="ECO:0000259" key="3">
    <source>
        <dbReference type="PROSITE" id="PS50222"/>
    </source>
</evidence>
<feature type="signal peptide" evidence="2">
    <location>
        <begin position="1"/>
        <end position="21"/>
    </location>
</feature>
<dbReference type="InterPro" id="IPR002048">
    <property type="entry name" value="EF_hand_dom"/>
</dbReference>
<dbReference type="Pfam" id="PF13202">
    <property type="entry name" value="EF-hand_5"/>
    <property type="match status" value="4"/>
</dbReference>
<feature type="compositionally biased region" description="Basic and acidic residues" evidence="1">
    <location>
        <begin position="173"/>
        <end position="184"/>
    </location>
</feature>
<proteinExistence type="predicted"/>
<dbReference type="GO" id="GO:0005509">
    <property type="term" value="F:calcium ion binding"/>
    <property type="evidence" value="ECO:0007669"/>
    <property type="project" value="InterPro"/>
</dbReference>
<name>A0A245ZVJ5_9SPHN</name>
<evidence type="ECO:0000313" key="4">
    <source>
        <dbReference type="EMBL" id="OWK33732.1"/>
    </source>
</evidence>
<comment type="caution">
    <text evidence="4">The sequence shown here is derived from an EMBL/GenBank/DDBJ whole genome shotgun (WGS) entry which is preliminary data.</text>
</comment>
<evidence type="ECO:0000256" key="2">
    <source>
        <dbReference type="SAM" id="SignalP"/>
    </source>
</evidence>
<dbReference type="SUPFAM" id="SSF47473">
    <property type="entry name" value="EF-hand"/>
    <property type="match status" value="1"/>
</dbReference>
<dbReference type="PROSITE" id="PS50222">
    <property type="entry name" value="EF_HAND_2"/>
    <property type="match status" value="2"/>
</dbReference>
<feature type="chain" id="PRO_5012196484" evidence="2">
    <location>
        <begin position="22"/>
        <end position="198"/>
    </location>
</feature>
<protein>
    <submittedName>
        <fullName evidence="4">Transaldolase/EF-hand domain-containing protein</fullName>
    </submittedName>
</protein>
<evidence type="ECO:0000313" key="5">
    <source>
        <dbReference type="Proteomes" id="UP000197290"/>
    </source>
</evidence>
<dbReference type="PANTHER" id="PTHR10827:SF85">
    <property type="entry name" value="CALCIUM-BINDING PROTEIN"/>
    <property type="match status" value="1"/>
</dbReference>
<keyword evidence="5" id="KW-1185">Reference proteome</keyword>
<sequence length="198" mass="21353">MKRLLIAAALGATAITGIATAQTPTQQQNARGMRGMAAADQNGDGVVTRAEATAAADAMFARMDKNRDGKLSADERPGRRGKATGEITQQQFREHAMKRFDRMDANKDGRIDQAERTAMRANRGEHRRGGMRHGGGGMGMMMRADTNRDGVITKAEATAAAAAMFDRFDTNKDGRIDQAERDAARGQMKGMRGAPRAN</sequence>
<feature type="domain" description="EF-hand" evidence="3">
    <location>
        <begin position="91"/>
        <end position="126"/>
    </location>
</feature>
<reference evidence="4 5" key="1">
    <citation type="submission" date="2017-03" db="EMBL/GenBank/DDBJ databases">
        <title>Genome sequence of Sphingomonas dokdonensis DSM 21029.</title>
        <authorList>
            <person name="Poehlein A."/>
            <person name="Wuebbeler J.H."/>
            <person name="Steinbuechel A."/>
            <person name="Daniel R."/>
        </authorList>
    </citation>
    <scope>NUCLEOTIDE SEQUENCE [LARGE SCALE GENOMIC DNA]</scope>
    <source>
        <strain evidence="4 5">DSM 21029</strain>
    </source>
</reference>
<dbReference type="EMBL" id="NBBI01000001">
    <property type="protein sequence ID" value="OWK33732.1"/>
    <property type="molecule type" value="Genomic_DNA"/>
</dbReference>
<dbReference type="Gene3D" id="1.10.238.10">
    <property type="entry name" value="EF-hand"/>
    <property type="match status" value="2"/>
</dbReference>
<dbReference type="InterPro" id="IPR011992">
    <property type="entry name" value="EF-hand-dom_pair"/>
</dbReference>
<gene>
    <name evidence="4" type="ORF">SPDO_06170</name>
</gene>
<dbReference type="AlphaFoldDB" id="A0A245ZVJ5"/>
<feature type="region of interest" description="Disordered" evidence="1">
    <location>
        <begin position="173"/>
        <end position="198"/>
    </location>
</feature>
<feature type="domain" description="EF-hand" evidence="3">
    <location>
        <begin position="156"/>
        <end position="191"/>
    </location>
</feature>
<dbReference type="OrthoDB" id="113323at2"/>
<keyword evidence="2" id="KW-0732">Signal</keyword>
<accession>A0A245ZVJ5</accession>
<dbReference type="PANTHER" id="PTHR10827">
    <property type="entry name" value="RETICULOCALBIN"/>
    <property type="match status" value="1"/>
</dbReference>
<dbReference type="RefSeq" id="WP_088365938.1">
    <property type="nucleotide sequence ID" value="NZ_NBBI01000001.1"/>
</dbReference>
<organism evidence="4 5">
    <name type="scientific">Sphingomonas dokdonensis</name>
    <dbReference type="NCBI Taxonomy" id="344880"/>
    <lineage>
        <taxon>Bacteria</taxon>
        <taxon>Pseudomonadati</taxon>
        <taxon>Pseudomonadota</taxon>
        <taxon>Alphaproteobacteria</taxon>
        <taxon>Sphingomonadales</taxon>
        <taxon>Sphingomonadaceae</taxon>
        <taxon>Sphingomonas</taxon>
    </lineage>
</organism>
<evidence type="ECO:0000256" key="1">
    <source>
        <dbReference type="SAM" id="MobiDB-lite"/>
    </source>
</evidence>
<dbReference type="Proteomes" id="UP000197290">
    <property type="component" value="Unassembled WGS sequence"/>
</dbReference>